<dbReference type="Proteomes" id="UP000188268">
    <property type="component" value="Unassembled WGS sequence"/>
</dbReference>
<dbReference type="EMBL" id="AWWV01015247">
    <property type="protein sequence ID" value="OMO53232.1"/>
    <property type="molecule type" value="Genomic_DNA"/>
</dbReference>
<evidence type="ECO:0000256" key="1">
    <source>
        <dbReference type="SAM" id="MobiDB-lite"/>
    </source>
</evidence>
<feature type="compositionally biased region" description="Basic and acidic residues" evidence="1">
    <location>
        <begin position="34"/>
        <end position="43"/>
    </location>
</feature>
<name>A0A1R3G575_COCAP</name>
<organism evidence="2 3">
    <name type="scientific">Corchorus capsularis</name>
    <name type="common">Jute</name>
    <dbReference type="NCBI Taxonomy" id="210143"/>
    <lineage>
        <taxon>Eukaryota</taxon>
        <taxon>Viridiplantae</taxon>
        <taxon>Streptophyta</taxon>
        <taxon>Embryophyta</taxon>
        <taxon>Tracheophyta</taxon>
        <taxon>Spermatophyta</taxon>
        <taxon>Magnoliopsida</taxon>
        <taxon>eudicotyledons</taxon>
        <taxon>Gunneridae</taxon>
        <taxon>Pentapetalae</taxon>
        <taxon>rosids</taxon>
        <taxon>malvids</taxon>
        <taxon>Malvales</taxon>
        <taxon>Malvaceae</taxon>
        <taxon>Grewioideae</taxon>
        <taxon>Apeibeae</taxon>
        <taxon>Corchorus</taxon>
    </lineage>
</organism>
<proteinExistence type="predicted"/>
<evidence type="ECO:0000313" key="3">
    <source>
        <dbReference type="Proteomes" id="UP000188268"/>
    </source>
</evidence>
<gene>
    <name evidence="2" type="ORF">CCACVL1_28791</name>
</gene>
<comment type="caution">
    <text evidence="2">The sequence shown here is derived from an EMBL/GenBank/DDBJ whole genome shotgun (WGS) entry which is preliminary data.</text>
</comment>
<keyword evidence="3" id="KW-1185">Reference proteome</keyword>
<sequence>MTTATAAANLPPSSPATAKALSADSWTPQPHRRANGERLLRLD</sequence>
<protein>
    <submittedName>
        <fullName evidence="2">Uncharacterized protein</fullName>
    </submittedName>
</protein>
<dbReference type="AlphaFoldDB" id="A0A1R3G575"/>
<reference evidence="2 3" key="1">
    <citation type="submission" date="2013-09" db="EMBL/GenBank/DDBJ databases">
        <title>Corchorus capsularis genome sequencing.</title>
        <authorList>
            <person name="Alam M."/>
            <person name="Haque M.S."/>
            <person name="Islam M.S."/>
            <person name="Emdad E.M."/>
            <person name="Islam M.M."/>
            <person name="Ahmed B."/>
            <person name="Halim A."/>
            <person name="Hossen Q.M.M."/>
            <person name="Hossain M.Z."/>
            <person name="Ahmed R."/>
            <person name="Khan M.M."/>
            <person name="Islam R."/>
            <person name="Rashid M.M."/>
            <person name="Khan S.A."/>
            <person name="Rahman M.S."/>
            <person name="Alam M."/>
        </authorList>
    </citation>
    <scope>NUCLEOTIDE SEQUENCE [LARGE SCALE GENOMIC DNA]</scope>
    <source>
        <strain evidence="3">cv. CVL-1</strain>
        <tissue evidence="2">Whole seedling</tissue>
    </source>
</reference>
<accession>A0A1R3G575</accession>
<dbReference type="Gramene" id="OMO53232">
    <property type="protein sequence ID" value="OMO53232"/>
    <property type="gene ID" value="CCACVL1_28791"/>
</dbReference>
<feature type="region of interest" description="Disordered" evidence="1">
    <location>
        <begin position="1"/>
        <end position="43"/>
    </location>
</feature>
<evidence type="ECO:0000313" key="2">
    <source>
        <dbReference type="EMBL" id="OMO53232.1"/>
    </source>
</evidence>